<dbReference type="AlphaFoldDB" id="A0A0B7MF45"/>
<organism evidence="5 6">
    <name type="scientific">Syntrophaceticus schinkii</name>
    <dbReference type="NCBI Taxonomy" id="499207"/>
    <lineage>
        <taxon>Bacteria</taxon>
        <taxon>Bacillati</taxon>
        <taxon>Bacillota</taxon>
        <taxon>Clostridia</taxon>
        <taxon>Thermoanaerobacterales</taxon>
        <taxon>Thermoanaerobacterales Family III. Incertae Sedis</taxon>
        <taxon>Syntrophaceticus</taxon>
    </lineage>
</organism>
<dbReference type="EMBL" id="CDRZ01000157">
    <property type="protein sequence ID" value="CEO88695.1"/>
    <property type="molecule type" value="Genomic_DNA"/>
</dbReference>
<dbReference type="EC" id="5.3.1.6" evidence="5"/>
<feature type="active site" description="Proton donor" evidence="3">
    <location>
        <position position="102"/>
    </location>
</feature>
<name>A0A0B7MF45_9FIRM</name>
<feature type="binding site" evidence="4">
    <location>
        <begin position="12"/>
        <end position="13"/>
    </location>
    <ligand>
        <name>D-ribulose 5-phosphate</name>
        <dbReference type="ChEBI" id="CHEBI:58121"/>
    </ligand>
</feature>
<dbReference type="GO" id="GO:0005975">
    <property type="term" value="P:carbohydrate metabolic process"/>
    <property type="evidence" value="ECO:0007669"/>
    <property type="project" value="InterPro"/>
</dbReference>
<evidence type="ECO:0000313" key="5">
    <source>
        <dbReference type="EMBL" id="CEO88695.1"/>
    </source>
</evidence>
<gene>
    <name evidence="5" type="primary">ywlF</name>
    <name evidence="5" type="ORF">SSCH_240017</name>
</gene>
<dbReference type="SUPFAM" id="SSF89623">
    <property type="entry name" value="Ribose/Galactose isomerase RpiB/AlsB"/>
    <property type="match status" value="1"/>
</dbReference>
<accession>A0A0B7MF45</accession>
<feature type="binding site" evidence="4">
    <location>
        <position position="140"/>
    </location>
    <ligand>
        <name>D-ribulose 5-phosphate</name>
        <dbReference type="ChEBI" id="CHEBI:58121"/>
    </ligand>
</feature>
<dbReference type="PANTHER" id="PTHR43732:SF1">
    <property type="entry name" value="RIBOSE 5-PHOSPHATE ISOMERASE"/>
    <property type="match status" value="1"/>
</dbReference>
<proteinExistence type="inferred from homology"/>
<evidence type="ECO:0000313" key="6">
    <source>
        <dbReference type="Proteomes" id="UP000046155"/>
    </source>
</evidence>
<dbReference type="PANTHER" id="PTHR43732">
    <property type="entry name" value="RIBOSE 5-PHOSPHATE ISOMERASE-RELATED"/>
    <property type="match status" value="1"/>
</dbReference>
<dbReference type="NCBIfam" id="NF004051">
    <property type="entry name" value="PRK05571.1"/>
    <property type="match status" value="1"/>
</dbReference>
<dbReference type="Pfam" id="PF02502">
    <property type="entry name" value="LacAB_rpiB"/>
    <property type="match status" value="1"/>
</dbReference>
<dbReference type="NCBIfam" id="TIGR00689">
    <property type="entry name" value="rpiB_lacA_lacB"/>
    <property type="match status" value="1"/>
</dbReference>
<evidence type="ECO:0000256" key="4">
    <source>
        <dbReference type="PIRSR" id="PIRSR005384-2"/>
    </source>
</evidence>
<reference evidence="6" key="1">
    <citation type="submission" date="2015-01" db="EMBL/GenBank/DDBJ databases">
        <authorList>
            <person name="Manzoor Shahid"/>
            <person name="Zubair Saima"/>
        </authorList>
    </citation>
    <scope>NUCLEOTIDE SEQUENCE [LARGE SCALE GENOMIC DNA]</scope>
    <source>
        <strain evidence="6">Sp3</strain>
    </source>
</reference>
<dbReference type="PIRSF" id="PIRSF005384">
    <property type="entry name" value="RpiB_LacA_B"/>
    <property type="match status" value="1"/>
</dbReference>
<sequence length="161" mass="17756">MVEMIPIAIGSDHAGCCLKKEIKEYFQDKGVQFKDYGVETRESVDYPDIALVVAESVARGENRYGILVCGTGIGMVMAANKVPGIRAALCHDIFTARAAREHNDANVLTLGERVTGAGLACEIVETWLRSSFQGGRHEKRLAKIKDIEARYCHGKCLKERE</sequence>
<feature type="binding site" evidence="4">
    <location>
        <position position="103"/>
    </location>
    <ligand>
        <name>D-ribulose 5-phosphate</name>
        <dbReference type="ChEBI" id="CHEBI:58121"/>
    </ligand>
</feature>
<evidence type="ECO:0000256" key="1">
    <source>
        <dbReference type="ARBA" id="ARBA00008754"/>
    </source>
</evidence>
<feature type="binding site" evidence="4">
    <location>
        <begin position="70"/>
        <end position="74"/>
    </location>
    <ligand>
        <name>D-ribulose 5-phosphate</name>
        <dbReference type="ChEBI" id="CHEBI:58121"/>
    </ligand>
</feature>
<dbReference type="Proteomes" id="UP000046155">
    <property type="component" value="Unassembled WGS sequence"/>
</dbReference>
<evidence type="ECO:0000256" key="3">
    <source>
        <dbReference type="PIRSR" id="PIRSR005384-1"/>
    </source>
</evidence>
<comment type="similarity">
    <text evidence="1">Belongs to the LacAB/RpiB family.</text>
</comment>
<keyword evidence="6" id="KW-1185">Reference proteome</keyword>
<keyword evidence="2 5" id="KW-0413">Isomerase</keyword>
<dbReference type="InterPro" id="IPR051812">
    <property type="entry name" value="SPI_LacAB/RpiB"/>
</dbReference>
<dbReference type="InterPro" id="IPR003500">
    <property type="entry name" value="RpiB_LacA_LacB"/>
</dbReference>
<feature type="binding site" evidence="4">
    <location>
        <position position="136"/>
    </location>
    <ligand>
        <name>D-ribulose 5-phosphate</name>
        <dbReference type="ChEBI" id="CHEBI:58121"/>
    </ligand>
</feature>
<dbReference type="Gene3D" id="3.40.1400.10">
    <property type="entry name" value="Sugar-phosphate isomerase, RpiB/LacA/LacB"/>
    <property type="match status" value="1"/>
</dbReference>
<evidence type="ECO:0000256" key="2">
    <source>
        <dbReference type="ARBA" id="ARBA00023235"/>
    </source>
</evidence>
<dbReference type="InterPro" id="IPR004785">
    <property type="entry name" value="RpiB"/>
</dbReference>
<dbReference type="InterPro" id="IPR036569">
    <property type="entry name" value="RpiB_LacA_LacB_sf"/>
</dbReference>
<feature type="binding site" evidence="4">
    <location>
        <position position="113"/>
    </location>
    <ligand>
        <name>D-ribulose 5-phosphate</name>
        <dbReference type="ChEBI" id="CHEBI:58121"/>
    </ligand>
</feature>
<dbReference type="NCBIfam" id="TIGR01120">
    <property type="entry name" value="rpiB"/>
    <property type="match status" value="1"/>
</dbReference>
<feature type="active site" description="Proton acceptor" evidence="3">
    <location>
        <position position="69"/>
    </location>
</feature>
<protein>
    <submittedName>
        <fullName evidence="5">Ribose 5-phosphate epimerase</fullName>
        <ecNumber evidence="5">5.3.1.6</ecNumber>
    </submittedName>
</protein>
<dbReference type="GO" id="GO:0004751">
    <property type="term" value="F:ribose-5-phosphate isomerase activity"/>
    <property type="evidence" value="ECO:0007669"/>
    <property type="project" value="UniProtKB-EC"/>
</dbReference>